<gene>
    <name evidence="2" type="ORF">PFLUV_G00234720</name>
</gene>
<keyword evidence="3" id="KW-1185">Reference proteome</keyword>
<dbReference type="GO" id="GO:0016459">
    <property type="term" value="C:myosin complex"/>
    <property type="evidence" value="ECO:0007669"/>
    <property type="project" value="TreeGrafter"/>
</dbReference>
<organism evidence="2 3">
    <name type="scientific">Perca fluviatilis</name>
    <name type="common">European perch</name>
    <dbReference type="NCBI Taxonomy" id="8168"/>
    <lineage>
        <taxon>Eukaryota</taxon>
        <taxon>Metazoa</taxon>
        <taxon>Chordata</taxon>
        <taxon>Craniata</taxon>
        <taxon>Vertebrata</taxon>
        <taxon>Euteleostomi</taxon>
        <taxon>Actinopterygii</taxon>
        <taxon>Neopterygii</taxon>
        <taxon>Teleostei</taxon>
        <taxon>Neoteleostei</taxon>
        <taxon>Acanthomorphata</taxon>
        <taxon>Eupercaria</taxon>
        <taxon>Perciformes</taxon>
        <taxon>Percoidei</taxon>
        <taxon>Percidae</taxon>
        <taxon>Percinae</taxon>
        <taxon>Perca</taxon>
    </lineage>
</organism>
<sequence>MEGKYGPLRQPLQQSQSLWLLILYCTRMDDEEDDVFEPDPHCWRTTFREIKCEDRGTQTPGPALALNNGMLPCGVAEEPRPLFYGNAGFRLHFPAHFELVGDQEARGQESEGEQNGMEQLPHQQPVARSVEACIGQKLQLIGDQFHREHLQLYHRNQRNQGRMWWRLATALLSLLFDRGFIDGGGGAGRRTDNSQSPPLGLTRGTSIVIYARMSPVSFAVYLGFMAPTFPSSRLSTLMGRASAFPGPNNGSSVPLAWPPAERDTH</sequence>
<evidence type="ECO:0000313" key="3">
    <source>
        <dbReference type="Proteomes" id="UP000465112"/>
    </source>
</evidence>
<proteinExistence type="predicted"/>
<evidence type="ECO:0008006" key="4">
    <source>
        <dbReference type="Google" id="ProtNLM"/>
    </source>
</evidence>
<protein>
    <recommendedName>
        <fullName evidence="4">Bcl-2-modifying factor</fullName>
    </recommendedName>
</protein>
<dbReference type="InterPro" id="IPR028192">
    <property type="entry name" value="BMF"/>
</dbReference>
<comment type="caution">
    <text evidence="2">The sequence shown here is derived from an EMBL/GenBank/DDBJ whole genome shotgun (WGS) entry which is preliminary data.</text>
</comment>
<feature type="region of interest" description="Disordered" evidence="1">
    <location>
        <begin position="104"/>
        <end position="124"/>
    </location>
</feature>
<dbReference type="GO" id="GO:0010507">
    <property type="term" value="P:negative regulation of autophagy"/>
    <property type="evidence" value="ECO:0007669"/>
    <property type="project" value="TreeGrafter"/>
</dbReference>
<accession>A0A6A5DYG4</accession>
<evidence type="ECO:0000313" key="2">
    <source>
        <dbReference type="EMBL" id="KAF1374986.1"/>
    </source>
</evidence>
<dbReference type="AlphaFoldDB" id="A0A6A5DYG4"/>
<dbReference type="GO" id="GO:0006915">
    <property type="term" value="P:apoptotic process"/>
    <property type="evidence" value="ECO:0007669"/>
    <property type="project" value="InterPro"/>
</dbReference>
<dbReference type="EMBL" id="VHII01000020">
    <property type="protein sequence ID" value="KAF1374986.1"/>
    <property type="molecule type" value="Genomic_DNA"/>
</dbReference>
<dbReference type="PANTHER" id="PTHR32014:SF2">
    <property type="entry name" value="BCL-2-MODIFYING FACTOR"/>
    <property type="match status" value="1"/>
</dbReference>
<reference evidence="2 3" key="1">
    <citation type="submission" date="2019-06" db="EMBL/GenBank/DDBJ databases">
        <title>A chromosome-scale genome assembly of the European perch, Perca fluviatilis.</title>
        <authorList>
            <person name="Roques C."/>
            <person name="Zahm M."/>
            <person name="Cabau C."/>
            <person name="Klopp C."/>
            <person name="Bouchez O."/>
            <person name="Donnadieu C."/>
            <person name="Kuhl H."/>
            <person name="Gislard M."/>
            <person name="Guendouz S."/>
            <person name="Journot L."/>
            <person name="Haffray P."/>
            <person name="Bestin A."/>
            <person name="Morvezen R."/>
            <person name="Feron R."/>
            <person name="Wen M."/>
            <person name="Jouanno E."/>
            <person name="Herpin A."/>
            <person name="Schartl M."/>
            <person name="Postlethwait J."/>
            <person name="Schaerlinger B."/>
            <person name="Chardard D."/>
            <person name="Lecocq T."/>
            <person name="Poncet C."/>
            <person name="Jaffrelo L."/>
            <person name="Lampietro C."/>
            <person name="Guiguen Y."/>
        </authorList>
    </citation>
    <scope>NUCLEOTIDE SEQUENCE [LARGE SCALE GENOMIC DNA]</scope>
    <source>
        <tissue evidence="2">Blood</tissue>
    </source>
</reference>
<dbReference type="Proteomes" id="UP000465112">
    <property type="component" value="Chromosome 20"/>
</dbReference>
<evidence type="ECO:0000256" key="1">
    <source>
        <dbReference type="SAM" id="MobiDB-lite"/>
    </source>
</evidence>
<dbReference type="PANTHER" id="PTHR32014">
    <property type="entry name" value="BCL-2-MODIFYING FACTOR"/>
    <property type="match status" value="1"/>
</dbReference>
<dbReference type="GO" id="GO:0043065">
    <property type="term" value="P:positive regulation of apoptotic process"/>
    <property type="evidence" value="ECO:0007669"/>
    <property type="project" value="TreeGrafter"/>
</dbReference>
<dbReference type="Pfam" id="PF15185">
    <property type="entry name" value="BMF"/>
    <property type="match status" value="1"/>
</dbReference>
<name>A0A6A5DYG4_PERFL</name>